<evidence type="ECO:0000313" key="6">
    <source>
        <dbReference type="Proteomes" id="UP000185544"/>
    </source>
</evidence>
<feature type="domain" description="Metalloprotease TldD/E N-terminal" evidence="2">
    <location>
        <begin position="19"/>
        <end position="81"/>
    </location>
</feature>
<dbReference type="Gene3D" id="3.30.2290.10">
    <property type="entry name" value="PmbA/TldD superfamily"/>
    <property type="match status" value="1"/>
</dbReference>
<dbReference type="Pfam" id="PF19289">
    <property type="entry name" value="PmbA_TldD_3rd"/>
    <property type="match status" value="1"/>
</dbReference>
<keyword evidence="6" id="KW-1185">Reference proteome</keyword>
<evidence type="ECO:0000259" key="4">
    <source>
        <dbReference type="Pfam" id="PF19290"/>
    </source>
</evidence>
<dbReference type="SUPFAM" id="SSF111283">
    <property type="entry name" value="Putative modulator of DNA gyrase, PmbA/TldD"/>
    <property type="match status" value="1"/>
</dbReference>
<reference evidence="5 6" key="1">
    <citation type="submission" date="2016-08" db="EMBL/GenBank/DDBJ databases">
        <title>Identification and validation of antigenic proteins from Pajaroellobacter abortibovis using de-novo genome sequence assembly and reverse vaccinology.</title>
        <authorList>
            <person name="Welly B.T."/>
            <person name="Miller M.R."/>
            <person name="Stott J.L."/>
            <person name="Blanchard M.T."/>
            <person name="Islas-Trejo A.D."/>
            <person name="O'Rourke S.M."/>
            <person name="Young A.E."/>
            <person name="Medrano J.F."/>
            <person name="Van Eenennaam A.L."/>
        </authorList>
    </citation>
    <scope>NUCLEOTIDE SEQUENCE [LARGE SCALE GENOMIC DNA]</scope>
    <source>
        <strain evidence="5 6">BTF92-0548A/99-0131</strain>
    </source>
</reference>
<dbReference type="KEGG" id="pabo:BCY86_07100"/>
<dbReference type="OrthoDB" id="9803618at2"/>
<dbReference type="PANTHER" id="PTHR43421:SF1">
    <property type="entry name" value="METALLOPROTEASE PMBA"/>
    <property type="match status" value="1"/>
</dbReference>
<comment type="similarity">
    <text evidence="1">Belongs to the peptidase U62 family.</text>
</comment>
<evidence type="ECO:0000259" key="3">
    <source>
        <dbReference type="Pfam" id="PF19289"/>
    </source>
</evidence>
<protein>
    <submittedName>
        <fullName evidence="5">PmbA protein</fullName>
    </submittedName>
</protein>
<proteinExistence type="inferred from homology"/>
<dbReference type="GO" id="GO:0005829">
    <property type="term" value="C:cytosol"/>
    <property type="evidence" value="ECO:0007669"/>
    <property type="project" value="TreeGrafter"/>
</dbReference>
<dbReference type="InterPro" id="IPR047657">
    <property type="entry name" value="PmbA"/>
</dbReference>
<accession>A0A1L6MZW2</accession>
<dbReference type="Pfam" id="PF01523">
    <property type="entry name" value="PmbA_TldD_1st"/>
    <property type="match status" value="1"/>
</dbReference>
<dbReference type="InterPro" id="IPR045569">
    <property type="entry name" value="Metalloprtase-TldD/E_C"/>
</dbReference>
<feature type="domain" description="Metalloprotease TldD/E C-terminal" evidence="3">
    <location>
        <begin position="230"/>
        <end position="446"/>
    </location>
</feature>
<name>A0A1L6MZW2_9BACT</name>
<dbReference type="GO" id="GO:0008237">
    <property type="term" value="F:metallopeptidase activity"/>
    <property type="evidence" value="ECO:0007669"/>
    <property type="project" value="InterPro"/>
</dbReference>
<dbReference type="Pfam" id="PF19290">
    <property type="entry name" value="PmbA_TldD_2nd"/>
    <property type="match status" value="1"/>
</dbReference>
<evidence type="ECO:0000259" key="2">
    <source>
        <dbReference type="Pfam" id="PF01523"/>
    </source>
</evidence>
<feature type="domain" description="Metalloprotease TldD/E central" evidence="4">
    <location>
        <begin position="120"/>
        <end position="222"/>
    </location>
</feature>
<dbReference type="InterPro" id="IPR035068">
    <property type="entry name" value="TldD/PmbA_N"/>
</dbReference>
<dbReference type="GO" id="GO:0006508">
    <property type="term" value="P:proteolysis"/>
    <property type="evidence" value="ECO:0007669"/>
    <property type="project" value="InterPro"/>
</dbReference>
<dbReference type="InterPro" id="IPR036059">
    <property type="entry name" value="TldD/PmbA_sf"/>
</dbReference>
<dbReference type="Proteomes" id="UP000185544">
    <property type="component" value="Chromosome"/>
</dbReference>
<evidence type="ECO:0000313" key="5">
    <source>
        <dbReference type="EMBL" id="APS00947.1"/>
    </source>
</evidence>
<dbReference type="InterPro" id="IPR045570">
    <property type="entry name" value="Metalloprtase-TldD/E_cen_dom"/>
</dbReference>
<dbReference type="STRING" id="1882918.BCY86_07100"/>
<organism evidence="5 6">
    <name type="scientific">Pajaroellobacter abortibovis</name>
    <dbReference type="NCBI Taxonomy" id="1882918"/>
    <lineage>
        <taxon>Bacteria</taxon>
        <taxon>Pseudomonadati</taxon>
        <taxon>Myxococcota</taxon>
        <taxon>Polyangia</taxon>
        <taxon>Polyangiales</taxon>
        <taxon>Polyangiaceae</taxon>
    </lineage>
</organism>
<evidence type="ECO:0000256" key="1">
    <source>
        <dbReference type="ARBA" id="ARBA00005836"/>
    </source>
</evidence>
<dbReference type="EMBL" id="CP016908">
    <property type="protein sequence ID" value="APS00947.1"/>
    <property type="molecule type" value="Genomic_DNA"/>
</dbReference>
<sequence>MELGDQMVSNALKGGVSVAECVLLSGADLSVRVRMGKTELVEQSTTRSVGLRVMKGKRVVSTSTSDLTRKGLERFLKDALEFVELAEEDECAGPAPPSLLCNPAKQPDLELFDPCAHEFKTEQAIALAAAAEKEALAFDSRITNSEGATFACTLGGRAMILSGGFRGISTGSYYSLSVSPLAADQGGKNRRGCHWTAKRFLNELDDPIRVGQEAARRTLEKLGARSIPTCEVSVIFDPEAARTLLSMLSCCIMGNAIWKKASYLADREGTQVASSMVTILDDPLLLRAPGSRAFDGEGLASRINTILENGILRTYLCDSYAARKLSRQSTANAFRGRGGEVSPGVTNLVLKPGVDSKESILKGTPRGLYVTSLMGFGFNPVTADFSQGASGFWIERGELAFPVSEVTISLNLDQLWQRVDAVGSDLDLRTSIAAPTIRVGKMTVAGE</sequence>
<dbReference type="InterPro" id="IPR002510">
    <property type="entry name" value="Metalloprtase-TldD/E_N"/>
</dbReference>
<gene>
    <name evidence="5" type="ORF">BCY86_07100</name>
</gene>
<dbReference type="AlphaFoldDB" id="A0A1L6MZW2"/>
<dbReference type="PANTHER" id="PTHR43421">
    <property type="entry name" value="METALLOPROTEASE PMBA"/>
    <property type="match status" value="1"/>
</dbReference>